<keyword evidence="13" id="KW-1185">Reference proteome</keyword>
<dbReference type="Proteomes" id="UP000093740">
    <property type="component" value="Chromosome"/>
</dbReference>
<evidence type="ECO:0000256" key="2">
    <source>
        <dbReference type="ARBA" id="ARBA00010004"/>
    </source>
</evidence>
<evidence type="ECO:0000256" key="10">
    <source>
        <dbReference type="ARBA" id="ARBA00023225"/>
    </source>
</evidence>
<comment type="similarity">
    <text evidence="2">Belongs to the FliJ family.</text>
</comment>
<evidence type="ECO:0000256" key="9">
    <source>
        <dbReference type="ARBA" id="ARBA00023136"/>
    </source>
</evidence>
<name>A0AAI8CMU2_FERIS</name>
<dbReference type="RefSeq" id="WP_033191711.1">
    <property type="nucleotide sequence ID" value="NZ_CP014334.2"/>
</dbReference>
<dbReference type="GO" id="GO:0071973">
    <property type="term" value="P:bacterial-type flagellum-dependent cell motility"/>
    <property type="evidence" value="ECO:0007669"/>
    <property type="project" value="InterPro"/>
</dbReference>
<protein>
    <recommendedName>
        <fullName evidence="3">Flagellar FliJ protein</fullName>
    </recommendedName>
</protein>
<keyword evidence="7" id="KW-1005">Bacterial flagellum biogenesis</keyword>
<dbReference type="KEGG" id="fia:NA23_09510"/>
<keyword evidence="6" id="KW-0145">Chemotaxis</keyword>
<dbReference type="NCBIfam" id="TIGR02473">
    <property type="entry name" value="flagell_FliJ"/>
    <property type="match status" value="1"/>
</dbReference>
<evidence type="ECO:0000256" key="3">
    <source>
        <dbReference type="ARBA" id="ARBA00020392"/>
    </source>
</evidence>
<evidence type="ECO:0000256" key="8">
    <source>
        <dbReference type="ARBA" id="ARBA00022927"/>
    </source>
</evidence>
<organism evidence="12 13">
    <name type="scientific">Fervidobacterium islandicum</name>
    <dbReference type="NCBI Taxonomy" id="2423"/>
    <lineage>
        <taxon>Bacteria</taxon>
        <taxon>Thermotogati</taxon>
        <taxon>Thermotogota</taxon>
        <taxon>Thermotogae</taxon>
        <taxon>Thermotogales</taxon>
        <taxon>Fervidobacteriaceae</taxon>
        <taxon>Fervidobacterium</taxon>
    </lineage>
</organism>
<dbReference type="EMBL" id="CP014334">
    <property type="protein sequence ID" value="AMW33446.1"/>
    <property type="molecule type" value="Genomic_DNA"/>
</dbReference>
<keyword evidence="5" id="KW-1003">Cell membrane</keyword>
<evidence type="ECO:0000313" key="13">
    <source>
        <dbReference type="Proteomes" id="UP000093740"/>
    </source>
</evidence>
<evidence type="ECO:0000256" key="6">
    <source>
        <dbReference type="ARBA" id="ARBA00022500"/>
    </source>
</evidence>
<evidence type="ECO:0000256" key="5">
    <source>
        <dbReference type="ARBA" id="ARBA00022475"/>
    </source>
</evidence>
<proteinExistence type="inferred from homology"/>
<keyword evidence="4" id="KW-0813">Transport</keyword>
<dbReference type="GO" id="GO:0044781">
    <property type="term" value="P:bacterial-type flagellum organization"/>
    <property type="evidence" value="ECO:0007669"/>
    <property type="project" value="UniProtKB-KW"/>
</dbReference>
<keyword evidence="11" id="KW-0175">Coiled coil</keyword>
<dbReference type="GO" id="GO:0006935">
    <property type="term" value="P:chemotaxis"/>
    <property type="evidence" value="ECO:0007669"/>
    <property type="project" value="UniProtKB-KW"/>
</dbReference>
<keyword evidence="12" id="KW-0282">Flagellum</keyword>
<keyword evidence="8" id="KW-0653">Protein transport</keyword>
<dbReference type="Gene3D" id="1.10.287.1700">
    <property type="match status" value="1"/>
</dbReference>
<evidence type="ECO:0000313" key="12">
    <source>
        <dbReference type="EMBL" id="AMW33446.1"/>
    </source>
</evidence>
<feature type="coiled-coil region" evidence="11">
    <location>
        <begin position="5"/>
        <end position="91"/>
    </location>
</feature>
<dbReference type="AlphaFoldDB" id="A0AAI8CMU2"/>
<evidence type="ECO:0000256" key="11">
    <source>
        <dbReference type="SAM" id="Coils"/>
    </source>
</evidence>
<dbReference type="Pfam" id="PF02050">
    <property type="entry name" value="FliJ"/>
    <property type="match status" value="1"/>
</dbReference>
<evidence type="ECO:0000256" key="4">
    <source>
        <dbReference type="ARBA" id="ARBA00022448"/>
    </source>
</evidence>
<keyword evidence="9" id="KW-0472">Membrane</keyword>
<sequence>MPFRLEKLLSLRQKEEEALKNELNKVRVEIRRLEEEIEEVKNSKRFTEEQLRTGVQTGAQVAFLMYLIHMYDEHLKKLNLKLSNLRKIEEETLRAYLEKRTERRSFEKLKERYLRAQLIEADRKERIIIDEVALQKYIRNLEGQVRE</sequence>
<comment type="subcellular location">
    <subcellularLocation>
        <location evidence="1">Cell membrane</location>
        <topology evidence="1">Peripheral membrane protein</topology>
        <orientation evidence="1">Cytoplasmic side</orientation>
    </subcellularLocation>
</comment>
<keyword evidence="10" id="KW-1006">Bacterial flagellum protein export</keyword>
<evidence type="ECO:0000256" key="1">
    <source>
        <dbReference type="ARBA" id="ARBA00004413"/>
    </source>
</evidence>
<gene>
    <name evidence="12" type="primary">fliJ</name>
    <name evidence="12" type="ORF">NA23_09510</name>
</gene>
<accession>A0AAI8CMU2</accession>
<dbReference type="InterPro" id="IPR053716">
    <property type="entry name" value="Flag_assembly_chemotaxis_eff"/>
</dbReference>
<evidence type="ECO:0000256" key="7">
    <source>
        <dbReference type="ARBA" id="ARBA00022795"/>
    </source>
</evidence>
<dbReference type="GO" id="GO:0015031">
    <property type="term" value="P:protein transport"/>
    <property type="evidence" value="ECO:0007669"/>
    <property type="project" value="UniProtKB-KW"/>
</dbReference>
<keyword evidence="12" id="KW-0966">Cell projection</keyword>
<dbReference type="GO" id="GO:0005886">
    <property type="term" value="C:plasma membrane"/>
    <property type="evidence" value="ECO:0007669"/>
    <property type="project" value="UniProtKB-SubCell"/>
</dbReference>
<dbReference type="GO" id="GO:0009288">
    <property type="term" value="C:bacterial-type flagellum"/>
    <property type="evidence" value="ECO:0007669"/>
    <property type="project" value="InterPro"/>
</dbReference>
<dbReference type="InterPro" id="IPR012823">
    <property type="entry name" value="Flagell_FliJ"/>
</dbReference>
<reference evidence="12 13" key="1">
    <citation type="journal article" date="2015" name="Stand. Genomic Sci.">
        <title>Genome sequence of a native-feather degrading extremely thermophilic Eubacterium, Fervidobacterium islandicum AW-1.</title>
        <authorList>
            <person name="Lee Y.J."/>
            <person name="Jeong H."/>
            <person name="Park G.S."/>
            <person name="Kwak Y."/>
            <person name="Lee S.J."/>
            <person name="Lee S.J."/>
            <person name="Park M.K."/>
            <person name="Kim J.Y."/>
            <person name="Kang H.K."/>
            <person name="Shin J.H."/>
            <person name="Lee D.W."/>
        </authorList>
    </citation>
    <scope>NUCLEOTIDE SEQUENCE [LARGE SCALE GENOMIC DNA]</scope>
    <source>
        <strain evidence="12 13">AW-1</strain>
    </source>
</reference>
<keyword evidence="12" id="KW-0969">Cilium</keyword>